<dbReference type="EMBL" id="MU004231">
    <property type="protein sequence ID" value="KAF2673233.1"/>
    <property type="molecule type" value="Genomic_DNA"/>
</dbReference>
<gene>
    <name evidence="14" type="ORF">BT63DRAFT_150642</name>
</gene>
<dbReference type="Proteomes" id="UP000799302">
    <property type="component" value="Unassembled WGS sequence"/>
</dbReference>
<comment type="catalytic activity">
    <reaction evidence="7">
        <text>L-dopachrome = 5,6-dihydroxyindole-2-carboxylate</text>
        <dbReference type="Rhea" id="RHEA:13041"/>
        <dbReference type="ChEBI" id="CHEBI:16875"/>
        <dbReference type="ChEBI" id="CHEBI:57509"/>
        <dbReference type="EC" id="5.3.3.12"/>
    </reaction>
</comment>
<evidence type="ECO:0000256" key="13">
    <source>
        <dbReference type="SAM" id="MobiDB-lite"/>
    </source>
</evidence>
<dbReference type="EC" id="5.3.2.1" evidence="9"/>
<comment type="subcellular location">
    <subcellularLocation>
        <location evidence="1">Secreted</location>
    </subcellularLocation>
</comment>
<dbReference type="GO" id="GO:0050178">
    <property type="term" value="F:phenylpyruvate tautomerase activity"/>
    <property type="evidence" value="ECO:0007669"/>
    <property type="project" value="UniProtKB-EC"/>
</dbReference>
<dbReference type="EC" id="5.3.3.12" evidence="8"/>
<dbReference type="GO" id="GO:0005576">
    <property type="term" value="C:extracellular region"/>
    <property type="evidence" value="ECO:0007669"/>
    <property type="project" value="UniProtKB-SubCell"/>
</dbReference>
<dbReference type="OrthoDB" id="255819at2759"/>
<organism evidence="14 15">
    <name type="scientific">Microthyrium microscopicum</name>
    <dbReference type="NCBI Taxonomy" id="703497"/>
    <lineage>
        <taxon>Eukaryota</taxon>
        <taxon>Fungi</taxon>
        <taxon>Dikarya</taxon>
        <taxon>Ascomycota</taxon>
        <taxon>Pezizomycotina</taxon>
        <taxon>Dothideomycetes</taxon>
        <taxon>Dothideomycetes incertae sedis</taxon>
        <taxon>Microthyriales</taxon>
        <taxon>Microthyriaceae</taxon>
        <taxon>Microthyrium</taxon>
    </lineage>
</organism>
<evidence type="ECO:0000313" key="14">
    <source>
        <dbReference type="EMBL" id="KAF2673233.1"/>
    </source>
</evidence>
<evidence type="ECO:0000256" key="6">
    <source>
        <dbReference type="ARBA" id="ARBA00036735"/>
    </source>
</evidence>
<comment type="similarity">
    <text evidence="2">Belongs to the MIF family.</text>
</comment>
<dbReference type="PANTHER" id="PTHR11954:SF6">
    <property type="entry name" value="MACROPHAGE MIGRATION INHIBITORY FACTOR"/>
    <property type="match status" value="1"/>
</dbReference>
<evidence type="ECO:0000256" key="8">
    <source>
        <dbReference type="ARBA" id="ARBA00038932"/>
    </source>
</evidence>
<evidence type="ECO:0000256" key="1">
    <source>
        <dbReference type="ARBA" id="ARBA00004613"/>
    </source>
</evidence>
<feature type="region of interest" description="Disordered" evidence="13">
    <location>
        <begin position="1"/>
        <end position="127"/>
    </location>
</feature>
<dbReference type="Gene3D" id="3.30.429.10">
    <property type="entry name" value="Macrophage Migration Inhibitory Factor"/>
    <property type="match status" value="1"/>
</dbReference>
<evidence type="ECO:0000256" key="11">
    <source>
        <dbReference type="ARBA" id="ARBA00041912"/>
    </source>
</evidence>
<dbReference type="SUPFAM" id="SSF55331">
    <property type="entry name" value="Tautomerase/MIF"/>
    <property type="match status" value="1"/>
</dbReference>
<evidence type="ECO:0000256" key="5">
    <source>
        <dbReference type="ARBA" id="ARBA00023235"/>
    </source>
</evidence>
<evidence type="ECO:0000256" key="3">
    <source>
        <dbReference type="ARBA" id="ARBA00022514"/>
    </source>
</evidence>
<feature type="compositionally biased region" description="Polar residues" evidence="13">
    <location>
        <begin position="299"/>
        <end position="313"/>
    </location>
</feature>
<keyword evidence="4" id="KW-0964">Secreted</keyword>
<reference evidence="14" key="1">
    <citation type="journal article" date="2020" name="Stud. Mycol.">
        <title>101 Dothideomycetes genomes: a test case for predicting lifestyles and emergence of pathogens.</title>
        <authorList>
            <person name="Haridas S."/>
            <person name="Albert R."/>
            <person name="Binder M."/>
            <person name="Bloem J."/>
            <person name="Labutti K."/>
            <person name="Salamov A."/>
            <person name="Andreopoulos B."/>
            <person name="Baker S."/>
            <person name="Barry K."/>
            <person name="Bills G."/>
            <person name="Bluhm B."/>
            <person name="Cannon C."/>
            <person name="Castanera R."/>
            <person name="Culley D."/>
            <person name="Daum C."/>
            <person name="Ezra D."/>
            <person name="Gonzalez J."/>
            <person name="Henrissat B."/>
            <person name="Kuo A."/>
            <person name="Liang C."/>
            <person name="Lipzen A."/>
            <person name="Lutzoni F."/>
            <person name="Magnuson J."/>
            <person name="Mondo S."/>
            <person name="Nolan M."/>
            <person name="Ohm R."/>
            <person name="Pangilinan J."/>
            <person name="Park H.-J."/>
            <person name="Ramirez L."/>
            <person name="Alfaro M."/>
            <person name="Sun H."/>
            <person name="Tritt A."/>
            <person name="Yoshinaga Y."/>
            <person name="Zwiers L.-H."/>
            <person name="Turgeon B."/>
            <person name="Goodwin S."/>
            <person name="Spatafora J."/>
            <person name="Crous P."/>
            <person name="Grigoriev I."/>
        </authorList>
    </citation>
    <scope>NUCLEOTIDE SEQUENCE</scope>
    <source>
        <strain evidence="14">CBS 115976</strain>
    </source>
</reference>
<evidence type="ECO:0000256" key="4">
    <source>
        <dbReference type="ARBA" id="ARBA00022525"/>
    </source>
</evidence>
<dbReference type="Pfam" id="PF01187">
    <property type="entry name" value="MIF"/>
    <property type="match status" value="1"/>
</dbReference>
<keyword evidence="3" id="KW-0202">Cytokine</keyword>
<feature type="region of interest" description="Disordered" evidence="13">
    <location>
        <begin position="280"/>
        <end position="396"/>
    </location>
</feature>
<dbReference type="AlphaFoldDB" id="A0A6A6UP63"/>
<protein>
    <recommendedName>
        <fullName evidence="12">L-dopachrome isomerase</fullName>
        <ecNumber evidence="9">5.3.2.1</ecNumber>
        <ecNumber evidence="8">5.3.3.12</ecNumber>
    </recommendedName>
    <alternativeName>
        <fullName evidence="10">L-dopachrome tautomerase</fullName>
    </alternativeName>
    <alternativeName>
        <fullName evidence="11">Phenylpyruvate tautomerase</fullName>
    </alternativeName>
</protein>
<evidence type="ECO:0000256" key="2">
    <source>
        <dbReference type="ARBA" id="ARBA00005851"/>
    </source>
</evidence>
<evidence type="ECO:0000256" key="9">
    <source>
        <dbReference type="ARBA" id="ARBA00039086"/>
    </source>
</evidence>
<evidence type="ECO:0000313" key="15">
    <source>
        <dbReference type="Proteomes" id="UP000799302"/>
    </source>
</evidence>
<keyword evidence="5" id="KW-0413">Isomerase</keyword>
<comment type="catalytic activity">
    <reaction evidence="6">
        <text>3-phenylpyruvate = enol-phenylpyruvate</text>
        <dbReference type="Rhea" id="RHEA:17097"/>
        <dbReference type="ChEBI" id="CHEBI:16815"/>
        <dbReference type="ChEBI" id="CHEBI:18005"/>
        <dbReference type="EC" id="5.3.2.1"/>
    </reaction>
</comment>
<evidence type="ECO:0000256" key="10">
    <source>
        <dbReference type="ARBA" id="ARBA00041631"/>
    </source>
</evidence>
<sequence length="441" mass="48289">MPHIAKASTSTTGSDVLTADTTGPSSIDNGRKVPKSLVLPSHHSSRPSSQAPMSPAISGFHFGDPSEPASPRSSGPNIPLSPGGSVQHPDWETSQSGKSVKSSKSMKEMRKKSVVQAPPLAQQQDPGRRKTLYFDDQFSYKDGWDHHTTDQARHESPVIAELRTNVIIKDEYSLVTDLSSHIALRYQRPEASVMITITHSACLMYGGTFEPAYFLNMSAVEAHCQAATNKRNSALTQAFLSEVLGVTPDRGVVKFSPIREDCLATNGRTVSGEIDKLEDQNSGGLRKAISNAKRKSVSARKSTIEANGDTMSSPPEKEKRKMSIFGSRKSSTTTGAEEQKPKQRRVSLHPPKNMMEDVDERSTHSSTPEIPSPKYLSKGQPYKEQRVRNAPPSLYPSTKLNDSTVFICTSTHIEPAKPSTIPKTKGWIYQPLAPFVEQEYG</sequence>
<keyword evidence="15" id="KW-1185">Reference proteome</keyword>
<feature type="compositionally biased region" description="Polar residues" evidence="13">
    <location>
        <begin position="7"/>
        <end position="28"/>
    </location>
</feature>
<dbReference type="InterPro" id="IPR001398">
    <property type="entry name" value="Macrophage_inhib_fac"/>
</dbReference>
<evidence type="ECO:0000256" key="7">
    <source>
        <dbReference type="ARBA" id="ARBA00036823"/>
    </source>
</evidence>
<accession>A0A6A6UP63</accession>
<name>A0A6A6UP63_9PEZI</name>
<proteinExistence type="inferred from homology"/>
<evidence type="ECO:0000256" key="12">
    <source>
        <dbReference type="ARBA" id="ARBA00042730"/>
    </source>
</evidence>
<dbReference type="PANTHER" id="PTHR11954">
    <property type="entry name" value="D-DOPACHROME DECARBOXYLASE"/>
    <property type="match status" value="1"/>
</dbReference>
<dbReference type="GO" id="GO:0004167">
    <property type="term" value="F:dopachrome isomerase activity"/>
    <property type="evidence" value="ECO:0007669"/>
    <property type="project" value="UniProtKB-EC"/>
</dbReference>
<dbReference type="InterPro" id="IPR014347">
    <property type="entry name" value="Tautomerase/MIF_sf"/>
</dbReference>